<dbReference type="CDD" id="cd02883">
    <property type="entry name" value="NUDIX_Hydrolase"/>
    <property type="match status" value="1"/>
</dbReference>
<evidence type="ECO:0000313" key="2">
    <source>
        <dbReference type="EMBL" id="CAE8584745.1"/>
    </source>
</evidence>
<dbReference type="AlphaFoldDB" id="A0A813HC42"/>
<dbReference type="SUPFAM" id="SSF55811">
    <property type="entry name" value="Nudix"/>
    <property type="match status" value="1"/>
</dbReference>
<dbReference type="EMBL" id="CAJNNW010003349">
    <property type="protein sequence ID" value="CAE8645285.1"/>
    <property type="molecule type" value="Genomic_DNA"/>
</dbReference>
<dbReference type="OrthoDB" id="446803at2759"/>
<protein>
    <recommendedName>
        <fullName evidence="1">Nudix hydrolase domain-containing protein</fullName>
    </recommendedName>
</protein>
<dbReference type="InterPro" id="IPR000086">
    <property type="entry name" value="NUDIX_hydrolase_dom"/>
</dbReference>
<evidence type="ECO:0000313" key="5">
    <source>
        <dbReference type="Proteomes" id="UP000626109"/>
    </source>
</evidence>
<dbReference type="EMBL" id="CAJNNW010001157">
    <property type="protein sequence ID" value="CAE8635119.1"/>
    <property type="molecule type" value="Genomic_DNA"/>
</dbReference>
<comment type="caution">
    <text evidence="3">The sequence shown here is derived from an EMBL/GenBank/DDBJ whole genome shotgun (WGS) entry which is preliminary data.</text>
</comment>
<dbReference type="EMBL" id="CAJNNV010001301">
    <property type="protein sequence ID" value="CAE8584745.1"/>
    <property type="molecule type" value="Genomic_DNA"/>
</dbReference>
<gene>
    <name evidence="2" type="ORF">PGLA1383_LOCUS3671</name>
    <name evidence="3" type="ORF">PGLA2088_LOCUS1487</name>
    <name evidence="4" type="ORF">PGLA2088_LOCUS3779</name>
</gene>
<evidence type="ECO:0000313" key="6">
    <source>
        <dbReference type="Proteomes" id="UP000654075"/>
    </source>
</evidence>
<reference evidence="3" key="1">
    <citation type="submission" date="2021-02" db="EMBL/GenBank/DDBJ databases">
        <authorList>
            <person name="Dougan E. K."/>
            <person name="Rhodes N."/>
            <person name="Thang M."/>
            <person name="Chan C."/>
        </authorList>
    </citation>
    <scope>NUCLEOTIDE SEQUENCE</scope>
</reference>
<evidence type="ECO:0000313" key="4">
    <source>
        <dbReference type="EMBL" id="CAE8645285.1"/>
    </source>
</evidence>
<dbReference type="InterPro" id="IPR015797">
    <property type="entry name" value="NUDIX_hydrolase-like_dom_sf"/>
</dbReference>
<sequence length="181" mass="19346">MTKAKKSKYVGSCGIYVFVAAEASGQPCLLVHRRSRQVSEPLSLCAPGGIVERPLCGADGNDFEAGAKATALRELLEETGIALDAEAAASLDELPVGEGTYWGPALHKNFCIVLQRPSVDEFPAVPGPERASLHELVKGGMDQIGHPAGDQYHAWVPVQELLARTDLMLGCRRPLEHFAAS</sequence>
<dbReference type="Proteomes" id="UP000626109">
    <property type="component" value="Unassembled WGS sequence"/>
</dbReference>
<accession>A0A813HC42</accession>
<evidence type="ECO:0000313" key="3">
    <source>
        <dbReference type="EMBL" id="CAE8635119.1"/>
    </source>
</evidence>
<dbReference type="Pfam" id="PF00293">
    <property type="entry name" value="NUDIX"/>
    <property type="match status" value="1"/>
</dbReference>
<feature type="domain" description="Nudix hydrolase" evidence="1">
    <location>
        <begin position="8"/>
        <end position="180"/>
    </location>
</feature>
<proteinExistence type="predicted"/>
<keyword evidence="6" id="KW-1185">Reference proteome</keyword>
<evidence type="ECO:0000259" key="1">
    <source>
        <dbReference type="PROSITE" id="PS51462"/>
    </source>
</evidence>
<name>A0A813HC42_POLGL</name>
<dbReference type="PROSITE" id="PS51462">
    <property type="entry name" value="NUDIX"/>
    <property type="match status" value="1"/>
</dbReference>
<organism evidence="3 5">
    <name type="scientific">Polarella glacialis</name>
    <name type="common">Dinoflagellate</name>
    <dbReference type="NCBI Taxonomy" id="89957"/>
    <lineage>
        <taxon>Eukaryota</taxon>
        <taxon>Sar</taxon>
        <taxon>Alveolata</taxon>
        <taxon>Dinophyceae</taxon>
        <taxon>Suessiales</taxon>
        <taxon>Suessiaceae</taxon>
        <taxon>Polarella</taxon>
    </lineage>
</organism>
<dbReference type="Gene3D" id="3.90.79.10">
    <property type="entry name" value="Nucleoside Triphosphate Pyrophosphohydrolase"/>
    <property type="match status" value="1"/>
</dbReference>
<dbReference type="Proteomes" id="UP000654075">
    <property type="component" value="Unassembled WGS sequence"/>
</dbReference>